<reference evidence="1" key="1">
    <citation type="submission" date="2014-11" db="EMBL/GenBank/DDBJ databases">
        <authorList>
            <person name="Amaro Gonzalez C."/>
        </authorList>
    </citation>
    <scope>NUCLEOTIDE SEQUENCE</scope>
</reference>
<reference evidence="1" key="2">
    <citation type="journal article" date="2015" name="Fish Shellfish Immunol.">
        <title>Early steps in the European eel (Anguilla anguilla)-Vibrio vulnificus interaction in the gills: Role of the RtxA13 toxin.</title>
        <authorList>
            <person name="Callol A."/>
            <person name="Pajuelo D."/>
            <person name="Ebbesson L."/>
            <person name="Teles M."/>
            <person name="MacKenzie S."/>
            <person name="Amaro C."/>
        </authorList>
    </citation>
    <scope>NUCLEOTIDE SEQUENCE</scope>
</reference>
<dbReference type="EMBL" id="GBXM01021085">
    <property type="protein sequence ID" value="JAH87492.1"/>
    <property type="molecule type" value="Transcribed_RNA"/>
</dbReference>
<name>A0A0E9WAX3_ANGAN</name>
<protein>
    <submittedName>
        <fullName evidence="1">Uncharacterized protein</fullName>
    </submittedName>
</protein>
<dbReference type="AlphaFoldDB" id="A0A0E9WAX3"/>
<sequence length="34" mass="3866">MSIYIIAFQQQWKINGSISLAEWSVFCFSSPANV</sequence>
<evidence type="ECO:0000313" key="1">
    <source>
        <dbReference type="EMBL" id="JAH87492.1"/>
    </source>
</evidence>
<proteinExistence type="predicted"/>
<organism evidence="1">
    <name type="scientific">Anguilla anguilla</name>
    <name type="common">European freshwater eel</name>
    <name type="synonym">Muraena anguilla</name>
    <dbReference type="NCBI Taxonomy" id="7936"/>
    <lineage>
        <taxon>Eukaryota</taxon>
        <taxon>Metazoa</taxon>
        <taxon>Chordata</taxon>
        <taxon>Craniata</taxon>
        <taxon>Vertebrata</taxon>
        <taxon>Euteleostomi</taxon>
        <taxon>Actinopterygii</taxon>
        <taxon>Neopterygii</taxon>
        <taxon>Teleostei</taxon>
        <taxon>Anguilliformes</taxon>
        <taxon>Anguillidae</taxon>
        <taxon>Anguilla</taxon>
    </lineage>
</organism>
<accession>A0A0E9WAX3</accession>